<accession>A0A2U8W4F9</accession>
<dbReference type="EMBL" id="CP029550">
    <property type="protein sequence ID" value="AWN40957.1"/>
    <property type="molecule type" value="Genomic_DNA"/>
</dbReference>
<dbReference type="RefSeq" id="WP_109889549.1">
    <property type="nucleotide sequence ID" value="NZ_CP029550.1"/>
</dbReference>
<dbReference type="InterPro" id="IPR025570">
    <property type="entry name" value="DUF4337"/>
</dbReference>
<evidence type="ECO:0000256" key="1">
    <source>
        <dbReference type="SAM" id="Phobius"/>
    </source>
</evidence>
<reference evidence="3" key="1">
    <citation type="submission" date="2018-05" db="EMBL/GenBank/DDBJ databases">
        <title>Complete Genome Sequence of Methylobacterium sp. 17SD2-17.</title>
        <authorList>
            <person name="Srinivasan S."/>
        </authorList>
    </citation>
    <scope>NUCLEOTIDE SEQUENCE [LARGE SCALE GENOMIC DNA]</scope>
    <source>
        <strain evidence="3">17SD2-17</strain>
    </source>
</reference>
<dbReference type="KEGG" id="mets:DK389_11030"/>
<feature type="transmembrane region" description="Helical" evidence="1">
    <location>
        <begin position="153"/>
        <end position="177"/>
    </location>
</feature>
<dbReference type="AlphaFoldDB" id="A0A2U8W4F9"/>
<name>A0A2U8W4F9_9HYPH</name>
<dbReference type="Pfam" id="PF14235">
    <property type="entry name" value="DUF4337"/>
    <property type="match status" value="1"/>
</dbReference>
<gene>
    <name evidence="2" type="ORF">DK389_11030</name>
</gene>
<keyword evidence="1" id="KW-0812">Transmembrane</keyword>
<organism evidence="2 3">
    <name type="scientific">Methylobacterium durans</name>
    <dbReference type="NCBI Taxonomy" id="2202825"/>
    <lineage>
        <taxon>Bacteria</taxon>
        <taxon>Pseudomonadati</taxon>
        <taxon>Pseudomonadota</taxon>
        <taxon>Alphaproteobacteria</taxon>
        <taxon>Hyphomicrobiales</taxon>
        <taxon>Methylobacteriaceae</taxon>
        <taxon>Methylobacterium</taxon>
    </lineage>
</organism>
<sequence length="185" mass="19473">MSGGHGAVEGSNKRVALLISVLALFLAFSETLGKASQTDALGANIEASNLWAYFQARTIRGTVVKTADELATLLPPGTSPEATQAKRAEWAKTLARWESEPATGEGRKELAAKAQAAQEKRDLALERYHHYELASAAFQIGIVLASAEVITGVVALVFAGGFVGLAGAALLGFGYFAPHALHLFH</sequence>
<evidence type="ECO:0008006" key="4">
    <source>
        <dbReference type="Google" id="ProtNLM"/>
    </source>
</evidence>
<evidence type="ECO:0000313" key="3">
    <source>
        <dbReference type="Proteomes" id="UP000245926"/>
    </source>
</evidence>
<dbReference type="OrthoDB" id="7992954at2"/>
<keyword evidence="1" id="KW-0472">Membrane</keyword>
<proteinExistence type="predicted"/>
<evidence type="ECO:0000313" key="2">
    <source>
        <dbReference type="EMBL" id="AWN40957.1"/>
    </source>
</evidence>
<protein>
    <recommendedName>
        <fullName evidence="4">DUF4337 domain-containing protein</fullName>
    </recommendedName>
</protein>
<keyword evidence="1" id="KW-1133">Transmembrane helix</keyword>
<dbReference type="Proteomes" id="UP000245926">
    <property type="component" value="Chromosome"/>
</dbReference>
<keyword evidence="3" id="KW-1185">Reference proteome</keyword>